<dbReference type="AlphaFoldDB" id="A0A835HHV7"/>
<keyword evidence="2" id="KW-0808">Transferase</keyword>
<dbReference type="GO" id="GO:0008299">
    <property type="term" value="P:isoprenoid biosynthetic process"/>
    <property type="evidence" value="ECO:0007669"/>
    <property type="project" value="UniProtKB-KW"/>
</dbReference>
<dbReference type="PANTHER" id="PTHR43281:SF1">
    <property type="entry name" value="FARNESYL DIPHOSPHATE SYNTHASE"/>
    <property type="match status" value="1"/>
</dbReference>
<dbReference type="Proteomes" id="UP000631114">
    <property type="component" value="Unassembled WGS sequence"/>
</dbReference>
<dbReference type="SUPFAM" id="SSF48576">
    <property type="entry name" value="Terpenoid synthases"/>
    <property type="match status" value="2"/>
</dbReference>
<reference evidence="6 7" key="1">
    <citation type="submission" date="2020-10" db="EMBL/GenBank/DDBJ databases">
        <title>The Coptis chinensis genome and diversification of protoberbering-type alkaloids.</title>
        <authorList>
            <person name="Wang B."/>
            <person name="Shu S."/>
            <person name="Song C."/>
            <person name="Liu Y."/>
        </authorList>
    </citation>
    <scope>NUCLEOTIDE SEQUENCE [LARGE SCALE GENOMIC DNA]</scope>
    <source>
        <strain evidence="6">HL-2020</strain>
        <tissue evidence="6">Leaf</tissue>
    </source>
</reference>
<evidence type="ECO:0000256" key="2">
    <source>
        <dbReference type="ARBA" id="ARBA00022679"/>
    </source>
</evidence>
<keyword evidence="3" id="KW-0479">Metal-binding</keyword>
<comment type="cofactor">
    <cofactor evidence="1">
        <name>Mg(2+)</name>
        <dbReference type="ChEBI" id="CHEBI:18420"/>
    </cofactor>
</comment>
<keyword evidence="5" id="KW-0414">Isoprene biosynthesis</keyword>
<evidence type="ECO:0000256" key="1">
    <source>
        <dbReference type="ARBA" id="ARBA00001946"/>
    </source>
</evidence>
<keyword evidence="7" id="KW-1185">Reference proteome</keyword>
<evidence type="ECO:0000313" key="7">
    <source>
        <dbReference type="Proteomes" id="UP000631114"/>
    </source>
</evidence>
<organism evidence="6 7">
    <name type="scientific">Coptis chinensis</name>
    <dbReference type="NCBI Taxonomy" id="261450"/>
    <lineage>
        <taxon>Eukaryota</taxon>
        <taxon>Viridiplantae</taxon>
        <taxon>Streptophyta</taxon>
        <taxon>Embryophyta</taxon>
        <taxon>Tracheophyta</taxon>
        <taxon>Spermatophyta</taxon>
        <taxon>Magnoliopsida</taxon>
        <taxon>Ranunculales</taxon>
        <taxon>Ranunculaceae</taxon>
        <taxon>Coptidoideae</taxon>
        <taxon>Coptis</taxon>
    </lineage>
</organism>
<dbReference type="InterPro" id="IPR008949">
    <property type="entry name" value="Isoprenoid_synthase_dom_sf"/>
</dbReference>
<protein>
    <recommendedName>
        <fullName evidence="8">Geranylgeranyl diphosphate synthase</fullName>
    </recommendedName>
</protein>
<dbReference type="PANTHER" id="PTHR43281">
    <property type="entry name" value="FARNESYL DIPHOSPHATE SYNTHASE"/>
    <property type="match status" value="1"/>
</dbReference>
<keyword evidence="4" id="KW-0460">Magnesium</keyword>
<dbReference type="EMBL" id="JADFTS010000006">
    <property type="protein sequence ID" value="KAF9600965.1"/>
    <property type="molecule type" value="Genomic_DNA"/>
</dbReference>
<sequence>MAKMAKQVHKALDEAVPLRHPLKIHEAIRYSLLAGGKRVRPILCIASCELVGAVGVDRLRKYARYIGFCFKWWMIFWMLQSLEEELGKMAGKDLESDKATYPKAMGIEKAKEFANALVAKAHEELSYYNSTKAAPCIG</sequence>
<accession>A0A835HHV7</accession>
<gene>
    <name evidence="6" type="ORF">IFM89_014671</name>
</gene>
<dbReference type="GO" id="GO:0046872">
    <property type="term" value="F:metal ion binding"/>
    <property type="evidence" value="ECO:0007669"/>
    <property type="project" value="UniProtKB-KW"/>
</dbReference>
<dbReference type="OrthoDB" id="6921389at2759"/>
<dbReference type="GO" id="GO:0004659">
    <property type="term" value="F:prenyltransferase activity"/>
    <property type="evidence" value="ECO:0007669"/>
    <property type="project" value="TreeGrafter"/>
</dbReference>
<evidence type="ECO:0000313" key="6">
    <source>
        <dbReference type="EMBL" id="KAF9600965.1"/>
    </source>
</evidence>
<dbReference type="Gene3D" id="1.10.600.10">
    <property type="entry name" value="Farnesyl Diphosphate Synthase"/>
    <property type="match status" value="2"/>
</dbReference>
<comment type="caution">
    <text evidence="6">The sequence shown here is derived from an EMBL/GenBank/DDBJ whole genome shotgun (WGS) entry which is preliminary data.</text>
</comment>
<name>A0A835HHV7_9MAGN</name>
<proteinExistence type="predicted"/>
<evidence type="ECO:0000256" key="5">
    <source>
        <dbReference type="ARBA" id="ARBA00023229"/>
    </source>
</evidence>
<evidence type="ECO:0000256" key="3">
    <source>
        <dbReference type="ARBA" id="ARBA00022723"/>
    </source>
</evidence>
<evidence type="ECO:0008006" key="8">
    <source>
        <dbReference type="Google" id="ProtNLM"/>
    </source>
</evidence>
<evidence type="ECO:0000256" key="4">
    <source>
        <dbReference type="ARBA" id="ARBA00022842"/>
    </source>
</evidence>